<keyword evidence="3" id="KW-1185">Reference proteome</keyword>
<evidence type="ECO:0000256" key="1">
    <source>
        <dbReference type="SAM" id="Phobius"/>
    </source>
</evidence>
<dbReference type="Proteomes" id="UP001501237">
    <property type="component" value="Unassembled WGS sequence"/>
</dbReference>
<name>A0ABP6Q820_9ACTN</name>
<dbReference type="EMBL" id="BAAAUV010000006">
    <property type="protein sequence ID" value="GAA3210682.1"/>
    <property type="molecule type" value="Genomic_DNA"/>
</dbReference>
<accession>A0ABP6Q820</accession>
<evidence type="ECO:0000313" key="2">
    <source>
        <dbReference type="EMBL" id="GAA3210682.1"/>
    </source>
</evidence>
<protein>
    <submittedName>
        <fullName evidence="2">DUF1772 domain-containing protein</fullName>
    </submittedName>
</protein>
<dbReference type="RefSeq" id="WP_344827781.1">
    <property type="nucleotide sequence ID" value="NZ_BAAAUV010000006.1"/>
</dbReference>
<keyword evidence="1" id="KW-0812">Transmembrane</keyword>
<keyword evidence="1" id="KW-0472">Membrane</keyword>
<gene>
    <name evidence="2" type="ORF">GCM10010468_28800</name>
</gene>
<feature type="transmembrane region" description="Helical" evidence="1">
    <location>
        <begin position="54"/>
        <end position="75"/>
    </location>
</feature>
<proteinExistence type="predicted"/>
<evidence type="ECO:0000313" key="3">
    <source>
        <dbReference type="Proteomes" id="UP001501237"/>
    </source>
</evidence>
<feature type="transmembrane region" description="Helical" evidence="1">
    <location>
        <begin position="133"/>
        <end position="153"/>
    </location>
</feature>
<organism evidence="2 3">
    <name type="scientific">Actinocorallia longicatena</name>
    <dbReference type="NCBI Taxonomy" id="111803"/>
    <lineage>
        <taxon>Bacteria</taxon>
        <taxon>Bacillati</taxon>
        <taxon>Actinomycetota</taxon>
        <taxon>Actinomycetes</taxon>
        <taxon>Streptosporangiales</taxon>
        <taxon>Thermomonosporaceae</taxon>
        <taxon>Actinocorallia</taxon>
    </lineage>
</organism>
<keyword evidence="1" id="KW-1133">Transmembrane helix</keyword>
<dbReference type="InterPro" id="IPR013901">
    <property type="entry name" value="Anthrone_oxy"/>
</dbReference>
<sequence length="157" mass="16466">MIRALILYTAVTSGLSAGIFYAFSSFVMKALGDLPPAQGVAAMNSINRQAPTPLFMIVLMGTSLTGTFLGGYGLLNLGKPGSALLVAGAAAYLTAILLTGVYHVPRNDRLMSLDPGTAAAAAYWKTYLSQWTAWNHLRVAGPLAAAVAFTLAWRQSG</sequence>
<reference evidence="3" key="1">
    <citation type="journal article" date="2019" name="Int. J. Syst. Evol. Microbiol.">
        <title>The Global Catalogue of Microorganisms (GCM) 10K type strain sequencing project: providing services to taxonomists for standard genome sequencing and annotation.</title>
        <authorList>
            <consortium name="The Broad Institute Genomics Platform"/>
            <consortium name="The Broad Institute Genome Sequencing Center for Infectious Disease"/>
            <person name="Wu L."/>
            <person name="Ma J."/>
        </authorList>
    </citation>
    <scope>NUCLEOTIDE SEQUENCE [LARGE SCALE GENOMIC DNA]</scope>
    <source>
        <strain evidence="3">JCM 9377</strain>
    </source>
</reference>
<feature type="transmembrane region" description="Helical" evidence="1">
    <location>
        <begin position="82"/>
        <end position="104"/>
    </location>
</feature>
<comment type="caution">
    <text evidence="2">The sequence shown here is derived from an EMBL/GenBank/DDBJ whole genome shotgun (WGS) entry which is preliminary data.</text>
</comment>
<dbReference type="Pfam" id="PF08592">
    <property type="entry name" value="Anthrone_oxy"/>
    <property type="match status" value="1"/>
</dbReference>